<accession>A0A6J6CKP7</accession>
<dbReference type="GO" id="GO:0071555">
    <property type="term" value="P:cell wall organization"/>
    <property type="evidence" value="ECO:0007669"/>
    <property type="project" value="UniProtKB-KW"/>
</dbReference>
<dbReference type="GO" id="GO:0005975">
    <property type="term" value="P:carbohydrate metabolic process"/>
    <property type="evidence" value="ECO:0007669"/>
    <property type="project" value="InterPro"/>
</dbReference>
<evidence type="ECO:0000256" key="2">
    <source>
        <dbReference type="ARBA" id="ARBA00022618"/>
    </source>
</evidence>
<dbReference type="InterPro" id="IPR007235">
    <property type="entry name" value="Glyco_trans_28_C"/>
</dbReference>
<dbReference type="Gene3D" id="3.40.50.2000">
    <property type="entry name" value="Glycogen Phosphorylase B"/>
    <property type="match status" value="2"/>
</dbReference>
<evidence type="ECO:0000259" key="10">
    <source>
        <dbReference type="Pfam" id="PF03033"/>
    </source>
</evidence>
<evidence type="ECO:0000256" key="8">
    <source>
        <dbReference type="ARBA" id="ARBA00023306"/>
    </source>
</evidence>
<reference evidence="12" key="1">
    <citation type="submission" date="2020-05" db="EMBL/GenBank/DDBJ databases">
        <authorList>
            <person name="Chiriac C."/>
            <person name="Salcher M."/>
            <person name="Ghai R."/>
            <person name="Kavagutti S V."/>
        </authorList>
    </citation>
    <scope>NUCLEOTIDE SEQUENCE</scope>
</reference>
<keyword evidence="8" id="KW-0131">Cell cycle</keyword>
<keyword evidence="2" id="KW-0132">Cell division</keyword>
<evidence type="ECO:0000313" key="12">
    <source>
        <dbReference type="EMBL" id="CAB4550663.1"/>
    </source>
</evidence>
<keyword evidence="9" id="KW-0961">Cell wall biogenesis/degradation</keyword>
<keyword evidence="1" id="KW-1003">Cell membrane</keyword>
<name>A0A6J6CKP7_9ZZZZ</name>
<keyword evidence="4" id="KW-0808">Transferase</keyword>
<evidence type="ECO:0000256" key="4">
    <source>
        <dbReference type="ARBA" id="ARBA00022679"/>
    </source>
</evidence>
<evidence type="ECO:0000256" key="1">
    <source>
        <dbReference type="ARBA" id="ARBA00022475"/>
    </source>
</evidence>
<dbReference type="Pfam" id="PF04101">
    <property type="entry name" value="Glyco_tran_28_C"/>
    <property type="match status" value="1"/>
</dbReference>
<feature type="domain" description="Glycosyltransferase family 28 N-terminal" evidence="10">
    <location>
        <begin position="5"/>
        <end position="140"/>
    </location>
</feature>
<dbReference type="CDD" id="cd03785">
    <property type="entry name" value="GT28_MurG"/>
    <property type="match status" value="1"/>
</dbReference>
<dbReference type="InterPro" id="IPR006009">
    <property type="entry name" value="GlcNAc_MurG"/>
</dbReference>
<dbReference type="EMBL" id="CAEZTD010000001">
    <property type="protein sequence ID" value="CAB4550663.1"/>
    <property type="molecule type" value="Genomic_DNA"/>
</dbReference>
<dbReference type="GO" id="GO:0050511">
    <property type="term" value="F:undecaprenyldiphospho-muramoylpentapeptide beta-N-acetylglucosaminyltransferase activity"/>
    <property type="evidence" value="ECO:0007669"/>
    <property type="project" value="InterPro"/>
</dbReference>
<gene>
    <name evidence="12" type="ORF">UFOPK1591_00004</name>
</gene>
<evidence type="ECO:0000256" key="7">
    <source>
        <dbReference type="ARBA" id="ARBA00023136"/>
    </source>
</evidence>
<keyword evidence="5" id="KW-0133">Cell shape</keyword>
<dbReference type="Pfam" id="PF03033">
    <property type="entry name" value="Glyco_transf_28"/>
    <property type="match status" value="1"/>
</dbReference>
<keyword evidence="3" id="KW-0328">Glycosyltransferase</keyword>
<proteinExistence type="inferred from homology"/>
<dbReference type="SUPFAM" id="SSF53756">
    <property type="entry name" value="UDP-Glycosyltransferase/glycogen phosphorylase"/>
    <property type="match status" value="1"/>
</dbReference>
<evidence type="ECO:0000256" key="9">
    <source>
        <dbReference type="ARBA" id="ARBA00023316"/>
    </source>
</evidence>
<keyword evidence="7" id="KW-0472">Membrane</keyword>
<feature type="domain" description="Glycosyl transferase family 28 C-terminal" evidence="11">
    <location>
        <begin position="189"/>
        <end position="343"/>
    </location>
</feature>
<dbReference type="HAMAP" id="MF_00033">
    <property type="entry name" value="MurG"/>
    <property type="match status" value="1"/>
</dbReference>
<organism evidence="12">
    <name type="scientific">freshwater metagenome</name>
    <dbReference type="NCBI Taxonomy" id="449393"/>
    <lineage>
        <taxon>unclassified sequences</taxon>
        <taxon>metagenomes</taxon>
        <taxon>ecological metagenomes</taxon>
    </lineage>
</organism>
<keyword evidence="6" id="KW-0573">Peptidoglycan synthesis</keyword>
<sequence length="360" mass="38061">MTVYLMAGGGTAGHVNPMIAIADALRERDASAEILMLGTAEGLEARLVPAAGYELITIEKLPFPRRLTASALTFPVRWRRAVRAVRDVIVRRHVDVVVGVGGYASAPAYAAARAQRIPIVIHEANARPGLANRLGSRWTHFVGIAIPGTPLRDARLVGMPLRAEFEHLVDPASRAELRRSFGLDPDALTLVVTGGSLGARSINGAVSAAVPDLRSAGVQILHITGRQTAPIGSQAHGHVVLEYCDRMRDALACADLVVSRAGSSTVSELAALGVPAVFVPYPVGNGEQRFNALPLVDAGGAVLVPDGEFTPAWIRENALPLLLDTARLNEMASVSASVGIRDGRARMLDLIDEAMAPLTK</sequence>
<dbReference type="PANTHER" id="PTHR21015:SF22">
    <property type="entry name" value="GLYCOSYLTRANSFERASE"/>
    <property type="match status" value="1"/>
</dbReference>
<evidence type="ECO:0000259" key="11">
    <source>
        <dbReference type="Pfam" id="PF04101"/>
    </source>
</evidence>
<dbReference type="GO" id="GO:0008360">
    <property type="term" value="P:regulation of cell shape"/>
    <property type="evidence" value="ECO:0007669"/>
    <property type="project" value="UniProtKB-KW"/>
</dbReference>
<evidence type="ECO:0000256" key="5">
    <source>
        <dbReference type="ARBA" id="ARBA00022960"/>
    </source>
</evidence>
<dbReference type="InterPro" id="IPR004276">
    <property type="entry name" value="GlycoTrans_28_N"/>
</dbReference>
<evidence type="ECO:0000256" key="3">
    <source>
        <dbReference type="ARBA" id="ARBA00022676"/>
    </source>
</evidence>
<protein>
    <submittedName>
        <fullName evidence="12">Unannotated protein</fullName>
    </submittedName>
</protein>
<dbReference type="GO" id="GO:0051301">
    <property type="term" value="P:cell division"/>
    <property type="evidence" value="ECO:0007669"/>
    <property type="project" value="UniProtKB-KW"/>
</dbReference>
<evidence type="ECO:0000256" key="6">
    <source>
        <dbReference type="ARBA" id="ARBA00022984"/>
    </source>
</evidence>
<dbReference type="AlphaFoldDB" id="A0A6J6CKP7"/>
<dbReference type="NCBIfam" id="TIGR01133">
    <property type="entry name" value="murG"/>
    <property type="match status" value="1"/>
</dbReference>
<dbReference type="GO" id="GO:0009252">
    <property type="term" value="P:peptidoglycan biosynthetic process"/>
    <property type="evidence" value="ECO:0007669"/>
    <property type="project" value="UniProtKB-KW"/>
</dbReference>
<dbReference type="PANTHER" id="PTHR21015">
    <property type="entry name" value="UDP-N-ACETYLGLUCOSAMINE--N-ACETYLMURAMYL-(PENTAPEPTIDE) PYROPHOSPHORYL-UNDECAPRENOL N-ACETYLGLUCOSAMINE TRANSFERASE 1"/>
    <property type="match status" value="1"/>
</dbReference>